<keyword evidence="13" id="KW-1185">Reference proteome</keyword>
<reference evidence="12" key="1">
    <citation type="submission" date="2021-03" db="EMBL/GenBank/DDBJ databases">
        <title>Comparative genomics and phylogenomic investigation of the class Geoglossomycetes provide insights into ecological specialization and systematics.</title>
        <authorList>
            <person name="Melie T."/>
            <person name="Pirro S."/>
            <person name="Miller A.N."/>
            <person name="Quandt A."/>
        </authorList>
    </citation>
    <scope>NUCLEOTIDE SEQUENCE</scope>
    <source>
        <strain evidence="12">CAQ_001_2017</strain>
    </source>
</reference>
<dbReference type="GO" id="GO:0000978">
    <property type="term" value="F:RNA polymerase II cis-regulatory region sequence-specific DNA binding"/>
    <property type="evidence" value="ECO:0007669"/>
    <property type="project" value="UniProtKB-ARBA"/>
</dbReference>
<dbReference type="SMART" id="SM00355">
    <property type="entry name" value="ZnF_C2H2"/>
    <property type="match status" value="7"/>
</dbReference>
<evidence type="ECO:0000256" key="2">
    <source>
        <dbReference type="ARBA" id="ARBA00022723"/>
    </source>
</evidence>
<evidence type="ECO:0000256" key="1">
    <source>
        <dbReference type="ARBA" id="ARBA00004123"/>
    </source>
</evidence>
<keyword evidence="7" id="KW-0804">Transcription</keyword>
<feature type="domain" description="C2H2-type" evidence="11">
    <location>
        <begin position="122"/>
        <end position="152"/>
    </location>
</feature>
<evidence type="ECO:0000256" key="5">
    <source>
        <dbReference type="ARBA" id="ARBA00022833"/>
    </source>
</evidence>
<feature type="region of interest" description="Disordered" evidence="10">
    <location>
        <begin position="439"/>
        <end position="475"/>
    </location>
</feature>
<dbReference type="SUPFAM" id="SSF57667">
    <property type="entry name" value="beta-beta-alpha zinc fingers"/>
    <property type="match status" value="3"/>
</dbReference>
<dbReference type="GO" id="GO:0000981">
    <property type="term" value="F:DNA-binding transcription factor activity, RNA polymerase II-specific"/>
    <property type="evidence" value="ECO:0007669"/>
    <property type="project" value="UniProtKB-ARBA"/>
</dbReference>
<evidence type="ECO:0000259" key="11">
    <source>
        <dbReference type="PROSITE" id="PS50157"/>
    </source>
</evidence>
<protein>
    <recommendedName>
        <fullName evidence="11">C2H2-type domain-containing protein</fullName>
    </recommendedName>
</protein>
<evidence type="ECO:0000313" key="12">
    <source>
        <dbReference type="EMBL" id="KAH0564998.1"/>
    </source>
</evidence>
<dbReference type="Gene3D" id="3.30.160.60">
    <property type="entry name" value="Classic Zinc Finger"/>
    <property type="match status" value="4"/>
</dbReference>
<dbReference type="GO" id="GO:0005634">
    <property type="term" value="C:nucleus"/>
    <property type="evidence" value="ECO:0007669"/>
    <property type="project" value="UniProtKB-SubCell"/>
</dbReference>
<evidence type="ECO:0000256" key="8">
    <source>
        <dbReference type="ARBA" id="ARBA00023242"/>
    </source>
</evidence>
<keyword evidence="3" id="KW-0677">Repeat</keyword>
<gene>
    <name evidence="12" type="ORF">GP486_001613</name>
</gene>
<dbReference type="FunFam" id="3.30.160.60:FF:000072">
    <property type="entry name" value="zinc finger protein 143 isoform X1"/>
    <property type="match status" value="1"/>
</dbReference>
<dbReference type="GO" id="GO:0008270">
    <property type="term" value="F:zinc ion binding"/>
    <property type="evidence" value="ECO:0007669"/>
    <property type="project" value="UniProtKB-KW"/>
</dbReference>
<comment type="caution">
    <text evidence="12">The sequence shown here is derived from an EMBL/GenBank/DDBJ whole genome shotgun (WGS) entry which is preliminary data.</text>
</comment>
<evidence type="ECO:0000256" key="6">
    <source>
        <dbReference type="ARBA" id="ARBA00023015"/>
    </source>
</evidence>
<evidence type="ECO:0000313" key="13">
    <source>
        <dbReference type="Proteomes" id="UP000750711"/>
    </source>
</evidence>
<proteinExistence type="predicted"/>
<evidence type="ECO:0000256" key="7">
    <source>
        <dbReference type="ARBA" id="ARBA00023163"/>
    </source>
</evidence>
<dbReference type="Proteomes" id="UP000750711">
    <property type="component" value="Unassembled WGS sequence"/>
</dbReference>
<feature type="domain" description="C2H2-type" evidence="11">
    <location>
        <begin position="92"/>
        <end position="121"/>
    </location>
</feature>
<comment type="subcellular location">
    <subcellularLocation>
        <location evidence="1">Nucleus</location>
    </subcellularLocation>
</comment>
<keyword evidence="6" id="KW-0805">Transcription regulation</keyword>
<organism evidence="12 13">
    <name type="scientific">Trichoglossum hirsutum</name>
    <dbReference type="NCBI Taxonomy" id="265104"/>
    <lineage>
        <taxon>Eukaryota</taxon>
        <taxon>Fungi</taxon>
        <taxon>Dikarya</taxon>
        <taxon>Ascomycota</taxon>
        <taxon>Pezizomycotina</taxon>
        <taxon>Geoglossomycetes</taxon>
        <taxon>Geoglossales</taxon>
        <taxon>Geoglossaceae</taxon>
        <taxon>Trichoglossum</taxon>
    </lineage>
</organism>
<accession>A0A9P8LGQ7</accession>
<keyword evidence="8" id="KW-0539">Nucleus</keyword>
<dbReference type="PANTHER" id="PTHR46179">
    <property type="entry name" value="ZINC FINGER PROTEIN"/>
    <property type="match status" value="1"/>
</dbReference>
<evidence type="ECO:0000256" key="3">
    <source>
        <dbReference type="ARBA" id="ARBA00022737"/>
    </source>
</evidence>
<dbReference type="AlphaFoldDB" id="A0A9P8LGQ7"/>
<keyword evidence="5" id="KW-0862">Zinc</keyword>
<feature type="region of interest" description="Disordered" evidence="10">
    <location>
        <begin position="1"/>
        <end position="91"/>
    </location>
</feature>
<sequence>MAPSCGSGGMVSERLKLKRKAVDGSEIQSKKAKMIPTPDTGSLDEGSDYVGSDNGSDEAQLEKSDTLELLTPRTLSMPPTPKPKPESETKKFPCTYLDCPKSFNRPAKLADHMRSHSNDRPFKCTYDGCDKSFKRRTSLKDHIQCLHTHVRDHACQWEGCDKRFRTSTKLKIHIAIHEGQERFRLPASGDEGETTEPRELGFHTYELFEQHKRLVHPPNCALCPKVCSTQGELRRHIEAQHSDTRTEKPRAYRCRVIGCCREFTKRSNLKAHIRSVHEHIRSFICGETDLTNSRIAEGWAGQGACGRGFVAKRALEEHVRIQHMGLETCRNRKIKDNKKNGDVSGELAMGTSMIERLTGTGYEESRHIPCLYSSCSSRFFRQYDLEIHMKTGHGLSDGETIELFVEKEALSGGRFWFGADVPDEEYWDHVPEDIAAFDLDPIGEGDAEVSQRTGKDKRRTDTDTGNQDSDLQGMIGGNTVAAFQDKDTVIYDHPTEYRGSEWDCEMPIDPVLRSL</sequence>
<dbReference type="Pfam" id="PF00096">
    <property type="entry name" value="zf-C2H2"/>
    <property type="match status" value="4"/>
</dbReference>
<dbReference type="EMBL" id="JAGHQM010000150">
    <property type="protein sequence ID" value="KAH0564998.1"/>
    <property type="molecule type" value="Genomic_DNA"/>
</dbReference>
<evidence type="ECO:0000256" key="4">
    <source>
        <dbReference type="ARBA" id="ARBA00022771"/>
    </source>
</evidence>
<keyword evidence="4 9" id="KW-0863">Zinc-finger</keyword>
<feature type="domain" description="C2H2-type" evidence="11">
    <location>
        <begin position="153"/>
        <end position="182"/>
    </location>
</feature>
<feature type="domain" description="C2H2-type" evidence="11">
    <location>
        <begin position="252"/>
        <end position="282"/>
    </location>
</feature>
<name>A0A9P8LGQ7_9PEZI</name>
<dbReference type="PROSITE" id="PS00028">
    <property type="entry name" value="ZINC_FINGER_C2H2_1"/>
    <property type="match status" value="5"/>
</dbReference>
<dbReference type="InterPro" id="IPR013087">
    <property type="entry name" value="Znf_C2H2_type"/>
</dbReference>
<evidence type="ECO:0000256" key="10">
    <source>
        <dbReference type="SAM" id="MobiDB-lite"/>
    </source>
</evidence>
<dbReference type="InterPro" id="IPR051061">
    <property type="entry name" value="Zinc_finger_trans_reg"/>
</dbReference>
<evidence type="ECO:0000256" key="9">
    <source>
        <dbReference type="PROSITE-ProRule" id="PRU00042"/>
    </source>
</evidence>
<dbReference type="PANTHER" id="PTHR46179:SF13">
    <property type="entry name" value="C2H2-TYPE DOMAIN-CONTAINING PROTEIN"/>
    <property type="match status" value="1"/>
</dbReference>
<keyword evidence="2" id="KW-0479">Metal-binding</keyword>
<dbReference type="PROSITE" id="PS50157">
    <property type="entry name" value="ZINC_FINGER_C2H2_2"/>
    <property type="match status" value="4"/>
</dbReference>
<dbReference type="InterPro" id="IPR036236">
    <property type="entry name" value="Znf_C2H2_sf"/>
</dbReference>